<proteinExistence type="predicted"/>
<gene>
    <name evidence="1" type="ORF">J2736_001592</name>
</gene>
<evidence type="ECO:0000313" key="2">
    <source>
        <dbReference type="Proteomes" id="UP001267290"/>
    </source>
</evidence>
<comment type="caution">
    <text evidence="1">The sequence shown here is derived from an EMBL/GenBank/DDBJ whole genome shotgun (WGS) entry which is preliminary data.</text>
</comment>
<reference evidence="1 2" key="1">
    <citation type="submission" date="2023-07" db="EMBL/GenBank/DDBJ databases">
        <title>Sorghum-associated microbial communities from plants grown in Nebraska, USA.</title>
        <authorList>
            <person name="Schachtman D."/>
        </authorList>
    </citation>
    <scope>NUCLEOTIDE SEQUENCE [LARGE SCALE GENOMIC DNA]</scope>
    <source>
        <strain evidence="1 2">CC258</strain>
    </source>
</reference>
<accession>A0ABU1NSI9</accession>
<dbReference type="EMBL" id="JAVDSB010000001">
    <property type="protein sequence ID" value="MDR6550409.1"/>
    <property type="molecule type" value="Genomic_DNA"/>
</dbReference>
<organism evidence="1 2">
    <name type="scientific">Paenibacillus qinlingensis</name>
    <dbReference type="NCBI Taxonomy" id="1837343"/>
    <lineage>
        <taxon>Bacteria</taxon>
        <taxon>Bacillati</taxon>
        <taxon>Bacillota</taxon>
        <taxon>Bacilli</taxon>
        <taxon>Bacillales</taxon>
        <taxon>Paenibacillaceae</taxon>
        <taxon>Paenibacillus</taxon>
    </lineage>
</organism>
<evidence type="ECO:0000313" key="1">
    <source>
        <dbReference type="EMBL" id="MDR6550409.1"/>
    </source>
</evidence>
<sequence>MIFLTFGTGMGAGLILDSKKLVICGLSLAAPSVLANQGPSKASAAEAASSNWDKRKPRRLWHLGSLPAIADPSRNWHPFRHST</sequence>
<protein>
    <submittedName>
        <fullName evidence="1">Uncharacterized protein</fullName>
    </submittedName>
</protein>
<keyword evidence="2" id="KW-1185">Reference proteome</keyword>
<dbReference type="Proteomes" id="UP001267290">
    <property type="component" value="Unassembled WGS sequence"/>
</dbReference>
<name>A0ABU1NSI9_9BACL</name>